<keyword evidence="6 11" id="KW-1133">Transmembrane helix</keyword>
<dbReference type="InParanoid" id="A0A1V9X6B7"/>
<protein>
    <recommendedName>
        <fullName evidence="9">BOS complex subunit NCLN</fullName>
    </recommendedName>
</protein>
<evidence type="ECO:0000256" key="4">
    <source>
        <dbReference type="ARBA" id="ARBA00022729"/>
    </source>
</evidence>
<comment type="similarity">
    <text evidence="2">Belongs to the nicastrin family.</text>
</comment>
<evidence type="ECO:0000256" key="5">
    <source>
        <dbReference type="ARBA" id="ARBA00022824"/>
    </source>
</evidence>
<dbReference type="STRING" id="418985.A0A1V9X6B7"/>
<evidence type="ECO:0000256" key="3">
    <source>
        <dbReference type="ARBA" id="ARBA00022692"/>
    </source>
</evidence>
<dbReference type="Gene3D" id="3.40.630.10">
    <property type="entry name" value="Zn peptidases"/>
    <property type="match status" value="1"/>
</dbReference>
<keyword evidence="4 12" id="KW-0732">Signal</keyword>
<feature type="compositionally biased region" description="Low complexity" evidence="10">
    <location>
        <begin position="480"/>
        <end position="495"/>
    </location>
</feature>
<dbReference type="PANTHER" id="PTHR31826">
    <property type="entry name" value="NICALIN"/>
    <property type="match status" value="1"/>
</dbReference>
<keyword evidence="3 11" id="KW-0812">Transmembrane</keyword>
<evidence type="ECO:0000256" key="10">
    <source>
        <dbReference type="SAM" id="MobiDB-lite"/>
    </source>
</evidence>
<evidence type="ECO:0000256" key="9">
    <source>
        <dbReference type="ARBA" id="ARBA00034873"/>
    </source>
</evidence>
<name>A0A1V9X6B7_9ACAR</name>
<evidence type="ECO:0000256" key="12">
    <source>
        <dbReference type="SAM" id="SignalP"/>
    </source>
</evidence>
<evidence type="ECO:0000256" key="7">
    <source>
        <dbReference type="ARBA" id="ARBA00023136"/>
    </source>
</evidence>
<dbReference type="EMBL" id="MNPL01022844">
    <property type="protein sequence ID" value="OQR68948.1"/>
    <property type="molecule type" value="Genomic_DNA"/>
</dbReference>
<proteinExistence type="inferred from homology"/>
<dbReference type="Proteomes" id="UP000192247">
    <property type="component" value="Unassembled WGS sequence"/>
</dbReference>
<feature type="chain" id="PRO_5011986211" description="BOS complex subunit NCLN" evidence="12">
    <location>
        <begin position="26"/>
        <end position="565"/>
    </location>
</feature>
<dbReference type="OrthoDB" id="5913609at2759"/>
<dbReference type="FunCoup" id="A0A1V9X6B7">
    <property type="interactions" value="1785"/>
</dbReference>
<dbReference type="InterPro" id="IPR007484">
    <property type="entry name" value="Peptidase_M28"/>
</dbReference>
<gene>
    <name evidence="14" type="ORF">BIW11_12575</name>
</gene>
<dbReference type="Pfam" id="PF04389">
    <property type="entry name" value="Peptidase_M28"/>
    <property type="match status" value="1"/>
</dbReference>
<sequence>MACYPRTVTAGVLAVLLLQVEIAQAAVELPVYRMQQYELHGISRGTRASSLSGEAISWSALSQLRNGAGRVAVLRWGEIHHLREVIAKGVAGAILVLPPEDSSIPNKETESENMALEHDLFEEAYSVAVYLVRSSPDIEAVLSRAASSSSAAFDLSALWAGTATQFSIQAAAPKQIRNPRLPTLWAKLVGFGLEEQLPTISIVAHYDAFGAAPQLSRGTNSNASGVAALLELMRLFSRLYGQSKTHPRANLIFILSAGGKLNYLGIKKLIDDAIEGSNVETSLLAEAQFSMCLEAIGGRRGLHAHVSKPPRAGQPMGRFFDLLNATKSTDGRNLVSLVHKKINLAEEMRVWEHERFSLSKLPAFTLSSHGTHNVRSRYSIFDRYYDIDALAGNVQDIAASLAAFIYQKRREVADELMAESLAVDNEHLKAVVAYLANQPRSAVLHASRSGPSQLVITLKEMMARFIPSENLGGAHRIQRGQSGTTGSVSGQVHTSYYEPDRRDPELVIYDQTEETILSVNEVKPVTFDLVLLACIALYLLIVYGLLLKFGVVVSALQPTPNKKID</sequence>
<keyword evidence="5" id="KW-0256">Endoplasmic reticulum</keyword>
<evidence type="ECO:0000256" key="1">
    <source>
        <dbReference type="ARBA" id="ARBA00004389"/>
    </source>
</evidence>
<keyword evidence="15" id="KW-1185">Reference proteome</keyword>
<reference evidence="14 15" key="1">
    <citation type="journal article" date="2017" name="Gigascience">
        <title>Draft genome of the honey bee ectoparasitic mite, Tropilaelaps mercedesae, is shaped by the parasitic life history.</title>
        <authorList>
            <person name="Dong X."/>
            <person name="Armstrong S.D."/>
            <person name="Xia D."/>
            <person name="Makepeace B.L."/>
            <person name="Darby A.C."/>
            <person name="Kadowaki T."/>
        </authorList>
    </citation>
    <scope>NUCLEOTIDE SEQUENCE [LARGE SCALE GENOMIC DNA]</scope>
    <source>
        <strain evidence="14">Wuxi-XJTLU</strain>
    </source>
</reference>
<evidence type="ECO:0000256" key="2">
    <source>
        <dbReference type="ARBA" id="ARBA00007717"/>
    </source>
</evidence>
<accession>A0A1V9X6B7</accession>
<feature type="domain" description="Peptidase M28" evidence="13">
    <location>
        <begin position="199"/>
        <end position="266"/>
    </location>
</feature>
<dbReference type="AlphaFoldDB" id="A0A1V9X6B7"/>
<evidence type="ECO:0000259" key="13">
    <source>
        <dbReference type="Pfam" id="PF04389"/>
    </source>
</evidence>
<keyword evidence="8" id="KW-0325">Glycoprotein</keyword>
<evidence type="ECO:0000256" key="11">
    <source>
        <dbReference type="SAM" id="Phobius"/>
    </source>
</evidence>
<comment type="subcellular location">
    <subcellularLocation>
        <location evidence="1">Endoplasmic reticulum membrane</location>
        <topology evidence="1">Single-pass membrane protein</topology>
    </subcellularLocation>
</comment>
<dbReference type="GO" id="GO:0005789">
    <property type="term" value="C:endoplasmic reticulum membrane"/>
    <property type="evidence" value="ECO:0007669"/>
    <property type="project" value="UniProtKB-SubCell"/>
</dbReference>
<evidence type="ECO:0000313" key="15">
    <source>
        <dbReference type="Proteomes" id="UP000192247"/>
    </source>
</evidence>
<feature type="transmembrane region" description="Helical" evidence="11">
    <location>
        <begin position="529"/>
        <end position="556"/>
    </location>
</feature>
<keyword evidence="7 11" id="KW-0472">Membrane</keyword>
<feature type="region of interest" description="Disordered" evidence="10">
    <location>
        <begin position="476"/>
        <end position="496"/>
    </location>
</feature>
<evidence type="ECO:0000256" key="6">
    <source>
        <dbReference type="ARBA" id="ARBA00022989"/>
    </source>
</evidence>
<feature type="signal peptide" evidence="12">
    <location>
        <begin position="1"/>
        <end position="25"/>
    </location>
</feature>
<dbReference type="InterPro" id="IPR016574">
    <property type="entry name" value="Nicalin"/>
</dbReference>
<dbReference type="GO" id="GO:0009966">
    <property type="term" value="P:regulation of signal transduction"/>
    <property type="evidence" value="ECO:0007669"/>
    <property type="project" value="InterPro"/>
</dbReference>
<comment type="caution">
    <text evidence="14">The sequence shown here is derived from an EMBL/GenBank/DDBJ whole genome shotgun (WGS) entry which is preliminary data.</text>
</comment>
<organism evidence="14 15">
    <name type="scientific">Tropilaelaps mercedesae</name>
    <dbReference type="NCBI Taxonomy" id="418985"/>
    <lineage>
        <taxon>Eukaryota</taxon>
        <taxon>Metazoa</taxon>
        <taxon>Ecdysozoa</taxon>
        <taxon>Arthropoda</taxon>
        <taxon>Chelicerata</taxon>
        <taxon>Arachnida</taxon>
        <taxon>Acari</taxon>
        <taxon>Parasitiformes</taxon>
        <taxon>Mesostigmata</taxon>
        <taxon>Gamasina</taxon>
        <taxon>Dermanyssoidea</taxon>
        <taxon>Laelapidae</taxon>
        <taxon>Tropilaelaps</taxon>
    </lineage>
</organism>
<evidence type="ECO:0000313" key="14">
    <source>
        <dbReference type="EMBL" id="OQR68948.1"/>
    </source>
</evidence>
<evidence type="ECO:0000256" key="8">
    <source>
        <dbReference type="ARBA" id="ARBA00023180"/>
    </source>
</evidence>
<dbReference type="SUPFAM" id="SSF53187">
    <property type="entry name" value="Zn-dependent exopeptidases"/>
    <property type="match status" value="1"/>
</dbReference>